<dbReference type="UniPathway" id="UPA00916">
    <property type="reaction ID" value="UER00889"/>
</dbReference>
<gene>
    <name evidence="12" type="primary">rbsK</name>
    <name evidence="14" type="ORF">SAMN05444972_10225</name>
</gene>
<evidence type="ECO:0000256" key="9">
    <source>
        <dbReference type="ARBA" id="ARBA00022842"/>
    </source>
</evidence>
<dbReference type="Gene3D" id="3.40.1190.20">
    <property type="match status" value="1"/>
</dbReference>
<dbReference type="GO" id="GO:0005829">
    <property type="term" value="C:cytosol"/>
    <property type="evidence" value="ECO:0007669"/>
    <property type="project" value="TreeGrafter"/>
</dbReference>
<dbReference type="GO" id="GO:0004747">
    <property type="term" value="F:ribokinase activity"/>
    <property type="evidence" value="ECO:0007669"/>
    <property type="project" value="UniProtKB-UniRule"/>
</dbReference>
<proteinExistence type="inferred from homology"/>
<evidence type="ECO:0000256" key="2">
    <source>
        <dbReference type="ARBA" id="ARBA00012035"/>
    </source>
</evidence>
<evidence type="ECO:0000256" key="10">
    <source>
        <dbReference type="ARBA" id="ARBA00022958"/>
    </source>
</evidence>
<evidence type="ECO:0000256" key="5">
    <source>
        <dbReference type="ARBA" id="ARBA00022723"/>
    </source>
</evidence>
<name>A0A1I6PNH2_9BACL</name>
<keyword evidence="12" id="KW-0963">Cytoplasm</keyword>
<dbReference type="PANTHER" id="PTHR10584">
    <property type="entry name" value="SUGAR KINASE"/>
    <property type="match status" value="1"/>
</dbReference>
<dbReference type="GO" id="GO:0019303">
    <property type="term" value="P:D-ribose catabolic process"/>
    <property type="evidence" value="ECO:0007669"/>
    <property type="project" value="UniProtKB-UniRule"/>
</dbReference>
<dbReference type="NCBIfam" id="TIGR02152">
    <property type="entry name" value="D_ribokin_bact"/>
    <property type="match status" value="1"/>
</dbReference>
<feature type="binding site" evidence="12">
    <location>
        <position position="285"/>
    </location>
    <ligand>
        <name>K(+)</name>
        <dbReference type="ChEBI" id="CHEBI:29103"/>
    </ligand>
</feature>
<comment type="similarity">
    <text evidence="1">Belongs to the carbohydrate kinase pfkB family.</text>
</comment>
<feature type="domain" description="Carbohydrate kinase PfkB" evidence="13">
    <location>
        <begin position="7"/>
        <end position="296"/>
    </location>
</feature>
<dbReference type="GO" id="GO:0005524">
    <property type="term" value="F:ATP binding"/>
    <property type="evidence" value="ECO:0007669"/>
    <property type="project" value="UniProtKB-UniRule"/>
</dbReference>
<evidence type="ECO:0000256" key="12">
    <source>
        <dbReference type="HAMAP-Rule" id="MF_01987"/>
    </source>
</evidence>
<evidence type="ECO:0000259" key="13">
    <source>
        <dbReference type="Pfam" id="PF00294"/>
    </source>
</evidence>
<evidence type="ECO:0000313" key="14">
    <source>
        <dbReference type="EMBL" id="SFS41585.1"/>
    </source>
</evidence>
<feature type="active site" description="Proton acceptor" evidence="12">
    <location>
        <position position="255"/>
    </location>
</feature>
<feature type="binding site" evidence="12">
    <location>
        <position position="186"/>
    </location>
    <ligand>
        <name>ATP</name>
        <dbReference type="ChEBI" id="CHEBI:30616"/>
    </ligand>
</feature>
<accession>A0A1I6PNH2</accession>
<dbReference type="RefSeq" id="WP_091833551.1">
    <property type="nucleotide sequence ID" value="NZ_FPAA01000002.1"/>
</dbReference>
<organism evidence="14 15">
    <name type="scientific">Marininema halotolerans</name>
    <dbReference type="NCBI Taxonomy" id="1155944"/>
    <lineage>
        <taxon>Bacteria</taxon>
        <taxon>Bacillati</taxon>
        <taxon>Bacillota</taxon>
        <taxon>Bacilli</taxon>
        <taxon>Bacillales</taxon>
        <taxon>Thermoactinomycetaceae</taxon>
        <taxon>Marininema</taxon>
    </lineage>
</organism>
<feature type="binding site" evidence="12">
    <location>
        <begin position="43"/>
        <end position="47"/>
    </location>
    <ligand>
        <name>substrate</name>
    </ligand>
</feature>
<feature type="binding site" evidence="12">
    <location>
        <begin position="254"/>
        <end position="255"/>
    </location>
    <ligand>
        <name>ATP</name>
        <dbReference type="ChEBI" id="CHEBI:30616"/>
    </ligand>
</feature>
<comment type="pathway">
    <text evidence="12">Carbohydrate metabolism; D-ribose degradation; D-ribose 5-phosphate from beta-D-ribopyranose: step 2/2.</text>
</comment>
<evidence type="ECO:0000256" key="11">
    <source>
        <dbReference type="ARBA" id="ARBA00023277"/>
    </source>
</evidence>
<keyword evidence="9 12" id="KW-0460">Magnesium</keyword>
<comment type="similarity">
    <text evidence="12">Belongs to the carbohydrate kinase PfkB family. Ribokinase subfamily.</text>
</comment>
<dbReference type="AlphaFoldDB" id="A0A1I6PNH2"/>
<sequence>MTKAPVSIVVVGSLNMDIVVRAPKQPRMGETIQGDEVHMVPGGKGANQAVASARLGAKTTMIGAIGDDSFGETLQGTLTKEGIDTKVQTFPETSTGVATVLLAEGDNAIVVISGANALLGAKEVEQERALIEAADVLLLQLEIPLESVCLAAKIAKEAGTRVILNPAPAKKLPPELFKHVDLLTPNETELQWLSGCSLDEVGIEAAMKKLLQMGVGSVVATLGARGAAILEPDSPVMYLPSNPVKNVVDTTGAGDAFNAGLACALGEGKSLVEAVDFAGKTSAIAITRLGAQAGMPFRSEVDGRGSQG</sequence>
<feature type="binding site" evidence="12">
    <location>
        <position position="288"/>
    </location>
    <ligand>
        <name>K(+)</name>
        <dbReference type="ChEBI" id="CHEBI:29103"/>
    </ligand>
</feature>
<keyword evidence="10 12" id="KW-0630">Potassium</keyword>
<keyword evidence="11 12" id="KW-0119">Carbohydrate metabolism</keyword>
<keyword evidence="15" id="KW-1185">Reference proteome</keyword>
<dbReference type="InterPro" id="IPR002139">
    <property type="entry name" value="Ribo/fructo_kinase"/>
</dbReference>
<feature type="binding site" evidence="12">
    <location>
        <position position="251"/>
    </location>
    <ligand>
        <name>K(+)</name>
        <dbReference type="ChEBI" id="CHEBI:29103"/>
    </ligand>
</feature>
<dbReference type="PROSITE" id="PS00584">
    <property type="entry name" value="PFKB_KINASES_2"/>
    <property type="match status" value="1"/>
</dbReference>
<dbReference type="HAMAP" id="MF_01987">
    <property type="entry name" value="Ribokinase"/>
    <property type="match status" value="1"/>
</dbReference>
<feature type="binding site" evidence="12">
    <location>
        <position position="249"/>
    </location>
    <ligand>
        <name>K(+)</name>
        <dbReference type="ChEBI" id="CHEBI:29103"/>
    </ligand>
</feature>
<comment type="catalytic activity">
    <reaction evidence="12">
        <text>D-ribose + ATP = D-ribose 5-phosphate + ADP + H(+)</text>
        <dbReference type="Rhea" id="RHEA:13697"/>
        <dbReference type="ChEBI" id="CHEBI:15378"/>
        <dbReference type="ChEBI" id="CHEBI:30616"/>
        <dbReference type="ChEBI" id="CHEBI:47013"/>
        <dbReference type="ChEBI" id="CHEBI:78346"/>
        <dbReference type="ChEBI" id="CHEBI:456216"/>
        <dbReference type="EC" id="2.7.1.15"/>
    </reaction>
</comment>
<dbReference type="EC" id="2.7.1.15" evidence="2 12"/>
<keyword evidence="6 12" id="KW-0547">Nucleotide-binding</keyword>
<keyword evidence="4 12" id="KW-0808">Transferase</keyword>
<evidence type="ECO:0000256" key="6">
    <source>
        <dbReference type="ARBA" id="ARBA00022741"/>
    </source>
</evidence>
<keyword evidence="7 12" id="KW-0418">Kinase</keyword>
<evidence type="ECO:0000256" key="1">
    <source>
        <dbReference type="ARBA" id="ARBA00005380"/>
    </source>
</evidence>
<reference evidence="15" key="1">
    <citation type="submission" date="2016-10" db="EMBL/GenBank/DDBJ databases">
        <authorList>
            <person name="Varghese N."/>
            <person name="Submissions S."/>
        </authorList>
    </citation>
    <scope>NUCLEOTIDE SEQUENCE [LARGE SCALE GENOMIC DNA]</scope>
    <source>
        <strain evidence="15">DSM 45789</strain>
    </source>
</reference>
<comment type="activity regulation">
    <text evidence="12">Activated by a monovalent cation that binds near, but not in, the active site. The most likely occupant of the site in vivo is potassium. Ion binding induces a conformational change that may alter substrate affinity.</text>
</comment>
<dbReference type="Pfam" id="PF00294">
    <property type="entry name" value="PfkB"/>
    <property type="match status" value="1"/>
</dbReference>
<dbReference type="CDD" id="cd01174">
    <property type="entry name" value="ribokinase"/>
    <property type="match status" value="1"/>
</dbReference>
<keyword evidence="5 12" id="KW-0479">Metal-binding</keyword>
<comment type="subunit">
    <text evidence="12">Homodimer.</text>
</comment>
<evidence type="ECO:0000313" key="15">
    <source>
        <dbReference type="Proteomes" id="UP000198660"/>
    </source>
</evidence>
<dbReference type="PROSITE" id="PS00583">
    <property type="entry name" value="PFKB_KINASES_1"/>
    <property type="match status" value="1"/>
</dbReference>
<comment type="subcellular location">
    <subcellularLocation>
        <location evidence="12">Cytoplasm</location>
    </subcellularLocation>
</comment>
<dbReference type="GO" id="GO:0046872">
    <property type="term" value="F:metal ion binding"/>
    <property type="evidence" value="ECO:0007669"/>
    <property type="project" value="UniProtKB-KW"/>
</dbReference>
<comment type="caution">
    <text evidence="12">Lacks conserved residue(s) required for the propagation of feature annotation.</text>
</comment>
<dbReference type="EMBL" id="FPAA01000002">
    <property type="protein sequence ID" value="SFS41585.1"/>
    <property type="molecule type" value="Genomic_DNA"/>
</dbReference>
<dbReference type="InterPro" id="IPR029056">
    <property type="entry name" value="Ribokinase-like"/>
</dbReference>
<dbReference type="InterPro" id="IPR011611">
    <property type="entry name" value="PfkB_dom"/>
</dbReference>
<comment type="function">
    <text evidence="12">Catalyzes the phosphorylation of ribose at O-5 in a reaction requiring ATP and magnesium. The resulting D-ribose-5-phosphate can then be used either for sythesis of nucleotides, histidine, and tryptophan, or as a component of the pentose phosphate pathway.</text>
</comment>
<feature type="binding site" evidence="12">
    <location>
        <position position="142"/>
    </location>
    <ligand>
        <name>substrate</name>
    </ligand>
</feature>
<feature type="binding site" evidence="12">
    <location>
        <begin position="221"/>
        <end position="226"/>
    </location>
    <ligand>
        <name>ATP</name>
        <dbReference type="ChEBI" id="CHEBI:30616"/>
    </ligand>
</feature>
<protein>
    <recommendedName>
        <fullName evidence="3 12">Ribokinase</fullName>
        <shortName evidence="12">RK</shortName>
        <ecNumber evidence="2 12">2.7.1.15</ecNumber>
    </recommendedName>
</protein>
<dbReference type="InterPro" id="IPR011877">
    <property type="entry name" value="Ribokinase"/>
</dbReference>
<dbReference type="PANTHER" id="PTHR10584:SF166">
    <property type="entry name" value="RIBOKINASE"/>
    <property type="match status" value="1"/>
</dbReference>
<evidence type="ECO:0000256" key="8">
    <source>
        <dbReference type="ARBA" id="ARBA00022840"/>
    </source>
</evidence>
<feature type="binding site" evidence="12">
    <location>
        <begin position="15"/>
        <end position="17"/>
    </location>
    <ligand>
        <name>substrate</name>
    </ligand>
</feature>
<dbReference type="OrthoDB" id="9775849at2"/>
<dbReference type="Proteomes" id="UP000198660">
    <property type="component" value="Unassembled WGS sequence"/>
</dbReference>
<dbReference type="SUPFAM" id="SSF53613">
    <property type="entry name" value="Ribokinase-like"/>
    <property type="match status" value="1"/>
</dbReference>
<evidence type="ECO:0000256" key="4">
    <source>
        <dbReference type="ARBA" id="ARBA00022679"/>
    </source>
</evidence>
<feature type="binding site" evidence="12">
    <location>
        <position position="290"/>
    </location>
    <ligand>
        <name>K(+)</name>
        <dbReference type="ChEBI" id="CHEBI:29103"/>
    </ligand>
</feature>
<dbReference type="InterPro" id="IPR002173">
    <property type="entry name" value="Carboh/pur_kinase_PfkB_CS"/>
</dbReference>
<evidence type="ECO:0000256" key="7">
    <source>
        <dbReference type="ARBA" id="ARBA00022777"/>
    </source>
</evidence>
<comment type="cofactor">
    <cofactor evidence="12">
        <name>Mg(2+)</name>
        <dbReference type="ChEBI" id="CHEBI:18420"/>
    </cofactor>
    <text evidence="12">Requires a divalent cation, most likely magnesium in vivo, as an electrophilic catalyst to aid phosphoryl group transfer. It is the chelate of the metal and the nucleotide that is the actual substrate.</text>
</comment>
<keyword evidence="8 12" id="KW-0067">ATP-binding</keyword>
<evidence type="ECO:0000256" key="3">
    <source>
        <dbReference type="ARBA" id="ARBA00016943"/>
    </source>
</evidence>
<dbReference type="PRINTS" id="PR00990">
    <property type="entry name" value="RIBOKINASE"/>
</dbReference>
<feature type="binding site" evidence="12">
    <location>
        <position position="255"/>
    </location>
    <ligand>
        <name>substrate</name>
    </ligand>
</feature>